<gene>
    <name evidence="2" type="ORF">SAMN02910429_01303</name>
</gene>
<dbReference type="Proteomes" id="UP000182471">
    <property type="component" value="Unassembled WGS sequence"/>
</dbReference>
<proteinExistence type="predicted"/>
<feature type="transmembrane region" description="Helical" evidence="1">
    <location>
        <begin position="317"/>
        <end position="339"/>
    </location>
</feature>
<feature type="transmembrane region" description="Helical" evidence="1">
    <location>
        <begin position="133"/>
        <end position="154"/>
    </location>
</feature>
<organism evidence="2 3">
    <name type="scientific">Lachnobacterium bovis</name>
    <dbReference type="NCBI Taxonomy" id="140626"/>
    <lineage>
        <taxon>Bacteria</taxon>
        <taxon>Bacillati</taxon>
        <taxon>Bacillota</taxon>
        <taxon>Clostridia</taxon>
        <taxon>Lachnospirales</taxon>
        <taxon>Lachnospiraceae</taxon>
        <taxon>Lachnobacterium</taxon>
    </lineage>
</organism>
<accession>A0A1H9SP43</accession>
<name>A0A1H9SP43_9FIRM</name>
<keyword evidence="3" id="KW-1185">Reference proteome</keyword>
<keyword evidence="1" id="KW-1133">Transmembrane helix</keyword>
<dbReference type="RefSeq" id="WP_074730631.1">
    <property type="nucleotide sequence ID" value="NZ_FOGW01000012.1"/>
</dbReference>
<keyword evidence="1" id="KW-0812">Transmembrane</keyword>
<keyword evidence="1" id="KW-0472">Membrane</keyword>
<dbReference type="AlphaFoldDB" id="A0A1H9SP43"/>
<dbReference type="EMBL" id="FOGW01000012">
    <property type="protein sequence ID" value="SER86674.1"/>
    <property type="molecule type" value="Genomic_DNA"/>
</dbReference>
<feature type="transmembrane region" description="Helical" evidence="1">
    <location>
        <begin position="345"/>
        <end position="363"/>
    </location>
</feature>
<evidence type="ECO:0000256" key="1">
    <source>
        <dbReference type="SAM" id="Phobius"/>
    </source>
</evidence>
<feature type="transmembrane region" description="Helical" evidence="1">
    <location>
        <begin position="204"/>
        <end position="222"/>
    </location>
</feature>
<feature type="transmembrane region" description="Helical" evidence="1">
    <location>
        <begin position="56"/>
        <end position="79"/>
    </location>
</feature>
<feature type="transmembrane region" description="Helical" evidence="1">
    <location>
        <begin position="21"/>
        <end position="44"/>
    </location>
</feature>
<feature type="transmembrane region" description="Helical" evidence="1">
    <location>
        <begin position="267"/>
        <end position="288"/>
    </location>
</feature>
<feature type="transmembrane region" description="Helical" evidence="1">
    <location>
        <begin position="166"/>
        <end position="184"/>
    </location>
</feature>
<sequence>MRRILKANWLLNTSEIRRQKYAIETVGVLLVFLILIAEILRNLLRRYININMSNMYLIYMIVFLSEVVLFPMQIFKKVLFRKDEIMLYMAGIEKKSIYSYYFLKNIIITNIVIFIISRLFLETIIIEWDTYNTLILCIISSVGFVEMFLLEMFLKKILKRNIYKEIAILVSIEEVISSVLFYSYLNAVDYKLFRMQMTSSKIDFLIISLEIVYFVKIVIDIRKTNQVSHYKKDFLLIKRDFDSVKYIVASVLLYMIPIILSKKNPCFFNLIVVVIIFIINIITVLGLSNFKLESKYYMIYVLAKFDEKKYLQEKKKFFFKVCMLATMCLDTTLMITQNLNTKEVLILYAISFLFCKLNAILIAKLEHKIFIYYNNNQEKFKKWKEIIYEK</sequence>
<reference evidence="3" key="1">
    <citation type="submission" date="2016-10" db="EMBL/GenBank/DDBJ databases">
        <authorList>
            <person name="Varghese N."/>
            <person name="Submissions S."/>
        </authorList>
    </citation>
    <scope>NUCLEOTIDE SEQUENCE [LARGE SCALE GENOMIC DNA]</scope>
    <source>
        <strain evidence="3">S1b</strain>
    </source>
</reference>
<protein>
    <submittedName>
        <fullName evidence="2">Uncharacterized protein</fullName>
    </submittedName>
</protein>
<evidence type="ECO:0000313" key="2">
    <source>
        <dbReference type="EMBL" id="SER86674.1"/>
    </source>
</evidence>
<evidence type="ECO:0000313" key="3">
    <source>
        <dbReference type="Proteomes" id="UP000182471"/>
    </source>
</evidence>
<feature type="transmembrane region" description="Helical" evidence="1">
    <location>
        <begin position="100"/>
        <end position="121"/>
    </location>
</feature>
<feature type="transmembrane region" description="Helical" evidence="1">
    <location>
        <begin position="243"/>
        <end position="261"/>
    </location>
</feature>